<dbReference type="RefSeq" id="XP_040757299.1">
    <property type="nucleotide sequence ID" value="XM_040905336.1"/>
</dbReference>
<evidence type="ECO:0000256" key="1">
    <source>
        <dbReference type="SAM" id="MobiDB-lite"/>
    </source>
</evidence>
<dbReference type="OrthoDB" id="2804412at2759"/>
<keyword evidence="3" id="KW-1185">Reference proteome</keyword>
<gene>
    <name evidence="2" type="ORF">LAESUDRAFT_667857</name>
</gene>
<proteinExistence type="predicted"/>
<dbReference type="InParanoid" id="A0A165AS70"/>
<feature type="region of interest" description="Disordered" evidence="1">
    <location>
        <begin position="275"/>
        <end position="321"/>
    </location>
</feature>
<dbReference type="AlphaFoldDB" id="A0A165AS70"/>
<dbReference type="STRING" id="1314785.A0A165AS70"/>
<accession>A0A165AS70</accession>
<name>A0A165AS70_9APHY</name>
<evidence type="ECO:0000313" key="3">
    <source>
        <dbReference type="Proteomes" id="UP000076871"/>
    </source>
</evidence>
<dbReference type="EMBL" id="KV427785">
    <property type="protein sequence ID" value="KZS99558.1"/>
    <property type="molecule type" value="Genomic_DNA"/>
</dbReference>
<dbReference type="Proteomes" id="UP000076871">
    <property type="component" value="Unassembled WGS sequence"/>
</dbReference>
<dbReference type="GeneID" id="63822366"/>
<organism evidence="2 3">
    <name type="scientific">Laetiporus sulphureus 93-53</name>
    <dbReference type="NCBI Taxonomy" id="1314785"/>
    <lineage>
        <taxon>Eukaryota</taxon>
        <taxon>Fungi</taxon>
        <taxon>Dikarya</taxon>
        <taxon>Basidiomycota</taxon>
        <taxon>Agaricomycotina</taxon>
        <taxon>Agaricomycetes</taxon>
        <taxon>Polyporales</taxon>
        <taxon>Laetiporus</taxon>
    </lineage>
</organism>
<sequence>MPTVAHYDIYAKELFRCGYGLPLWYPEPDSKYGEVLIGDVGFLQGGAFIRLFNATRPADDEVNNVYGVPDDFERLILKPRDINERSNAINAGAVCSKTVTTAKVDAEVGAGGSFHFNCVDRQGAFLVLKESASQQQLLQRKSLSTYLLHNIPIWHVFAQDAKGCDMDLAAEDILFVSGWVKTTEWALGAFTGGQRSIKVGLTAEAMAHAGGSFSFSRAQDIAIPWRYGPTSVNDANESREQSRTPDQCIFLHYYKMKPRSMFRPRQLKAAAVPNKLDDGQDDDLDATMLPVNQDAKHSLNDSTSNDDQGEIECIPDLDKVR</sequence>
<evidence type="ECO:0000313" key="2">
    <source>
        <dbReference type="EMBL" id="KZS99558.1"/>
    </source>
</evidence>
<reference evidence="2 3" key="1">
    <citation type="journal article" date="2016" name="Mol. Biol. Evol.">
        <title>Comparative Genomics of Early-Diverging Mushroom-Forming Fungi Provides Insights into the Origins of Lignocellulose Decay Capabilities.</title>
        <authorList>
            <person name="Nagy L.G."/>
            <person name="Riley R."/>
            <person name="Tritt A."/>
            <person name="Adam C."/>
            <person name="Daum C."/>
            <person name="Floudas D."/>
            <person name="Sun H."/>
            <person name="Yadav J.S."/>
            <person name="Pangilinan J."/>
            <person name="Larsson K.H."/>
            <person name="Matsuura K."/>
            <person name="Barry K."/>
            <person name="Labutti K."/>
            <person name="Kuo R."/>
            <person name="Ohm R.A."/>
            <person name="Bhattacharya S.S."/>
            <person name="Shirouzu T."/>
            <person name="Yoshinaga Y."/>
            <person name="Martin F.M."/>
            <person name="Grigoriev I.V."/>
            <person name="Hibbett D.S."/>
        </authorList>
    </citation>
    <scope>NUCLEOTIDE SEQUENCE [LARGE SCALE GENOMIC DNA]</scope>
    <source>
        <strain evidence="2 3">93-53</strain>
    </source>
</reference>
<protein>
    <submittedName>
        <fullName evidence="2">Uncharacterized protein</fullName>
    </submittedName>
</protein>